<keyword evidence="9" id="KW-0238">DNA-binding</keyword>
<keyword evidence="5" id="KW-0963">Cytoplasm</keyword>
<dbReference type="InterPro" id="IPR050536">
    <property type="entry name" value="DtxR_MntR_Metal-Reg"/>
</dbReference>
<evidence type="ECO:0000259" key="15">
    <source>
        <dbReference type="PROSITE" id="PS50944"/>
    </source>
</evidence>
<evidence type="ECO:0000256" key="3">
    <source>
        <dbReference type="ARBA" id="ARBA00011738"/>
    </source>
</evidence>
<comment type="subcellular location">
    <subcellularLocation>
        <location evidence="1">Cytoplasm</location>
    </subcellularLocation>
</comment>
<dbReference type="GO" id="GO:0003677">
    <property type="term" value="F:DNA binding"/>
    <property type="evidence" value="ECO:0007669"/>
    <property type="project" value="UniProtKB-KW"/>
</dbReference>
<keyword evidence="12" id="KW-0464">Manganese</keyword>
<dbReference type="GO" id="GO:0005737">
    <property type="term" value="C:cytoplasm"/>
    <property type="evidence" value="ECO:0007669"/>
    <property type="project" value="UniProtKB-SubCell"/>
</dbReference>
<dbReference type="Pfam" id="PF01325">
    <property type="entry name" value="Fe_dep_repress"/>
    <property type="match status" value="1"/>
</dbReference>
<dbReference type="Pfam" id="PF04023">
    <property type="entry name" value="FeoA"/>
    <property type="match status" value="1"/>
</dbReference>
<dbReference type="OrthoDB" id="9791355at2"/>
<evidence type="ECO:0000256" key="7">
    <source>
        <dbReference type="ARBA" id="ARBA00023004"/>
    </source>
</evidence>
<keyword evidence="11" id="KW-0804">Transcription</keyword>
<dbReference type="InterPro" id="IPR038157">
    <property type="entry name" value="FeoA_core_dom"/>
</dbReference>
<dbReference type="SUPFAM" id="SSF46785">
    <property type="entry name" value="Winged helix' DNA-binding domain"/>
    <property type="match status" value="1"/>
</dbReference>
<dbReference type="GO" id="GO:0003700">
    <property type="term" value="F:DNA-binding transcription factor activity"/>
    <property type="evidence" value="ECO:0007669"/>
    <property type="project" value="InterPro"/>
</dbReference>
<evidence type="ECO:0000256" key="14">
    <source>
        <dbReference type="ARBA" id="ARBA00032593"/>
    </source>
</evidence>
<keyword evidence="6" id="KW-0678">Repressor</keyword>
<dbReference type="GO" id="GO:0046983">
    <property type="term" value="F:protein dimerization activity"/>
    <property type="evidence" value="ECO:0007669"/>
    <property type="project" value="InterPro"/>
</dbReference>
<comment type="function">
    <text evidence="13">In the presence of manganese, represses expression of mntH and mntS. Up-regulates expression of mntP.</text>
</comment>
<evidence type="ECO:0000313" key="16">
    <source>
        <dbReference type="EMBL" id="APZ91965.1"/>
    </source>
</evidence>
<comment type="subunit">
    <text evidence="3">Homodimer.</text>
</comment>
<evidence type="ECO:0000313" key="17">
    <source>
        <dbReference type="Proteomes" id="UP000187735"/>
    </source>
</evidence>
<accession>A0A1P8WD11</accession>
<evidence type="ECO:0000256" key="10">
    <source>
        <dbReference type="ARBA" id="ARBA00023159"/>
    </source>
</evidence>
<dbReference type="PANTHER" id="PTHR33238">
    <property type="entry name" value="IRON (METAL) DEPENDENT REPRESSOR, DTXR FAMILY"/>
    <property type="match status" value="1"/>
</dbReference>
<feature type="domain" description="HTH dtxR-type" evidence="15">
    <location>
        <begin position="1"/>
        <end position="65"/>
    </location>
</feature>
<dbReference type="RefSeq" id="WP_077023642.1">
    <property type="nucleotide sequence ID" value="NZ_CP017641.1"/>
</dbReference>
<evidence type="ECO:0000256" key="8">
    <source>
        <dbReference type="ARBA" id="ARBA00023015"/>
    </source>
</evidence>
<dbReference type="InterPro" id="IPR007167">
    <property type="entry name" value="Fe-transptr_FeoA-like"/>
</dbReference>
<dbReference type="STRING" id="1891926.Fuma_01566"/>
<gene>
    <name evidence="16" type="primary">ideR</name>
    <name evidence="16" type="ORF">Fuma_01566</name>
</gene>
<dbReference type="AlphaFoldDB" id="A0A1P8WD11"/>
<dbReference type="Pfam" id="PF02742">
    <property type="entry name" value="Fe_dep_repr_C"/>
    <property type="match status" value="1"/>
</dbReference>
<protein>
    <recommendedName>
        <fullName evidence="4">Transcriptional regulator MntR</fullName>
    </recommendedName>
    <alternativeName>
        <fullName evidence="14">Manganese transport regulator</fullName>
    </alternativeName>
</protein>
<dbReference type="SMART" id="SM00529">
    <property type="entry name" value="HTH_DTXR"/>
    <property type="match status" value="1"/>
</dbReference>
<proteinExistence type="inferred from homology"/>
<dbReference type="SUPFAM" id="SSF47979">
    <property type="entry name" value="Iron-dependent repressor protein, dimerization domain"/>
    <property type="match status" value="1"/>
</dbReference>
<evidence type="ECO:0000256" key="4">
    <source>
        <dbReference type="ARBA" id="ARBA00022386"/>
    </source>
</evidence>
<evidence type="ECO:0000256" key="6">
    <source>
        <dbReference type="ARBA" id="ARBA00022491"/>
    </source>
</evidence>
<dbReference type="InterPro" id="IPR022689">
    <property type="entry name" value="Iron_dep_repressor"/>
</dbReference>
<reference evidence="16 17" key="1">
    <citation type="journal article" date="2016" name="Front. Microbiol.">
        <title>Fuerstia marisgermanicae gen. nov., sp. nov., an Unusual Member of the Phylum Planctomycetes from the German Wadden Sea.</title>
        <authorList>
            <person name="Kohn T."/>
            <person name="Heuer A."/>
            <person name="Jogler M."/>
            <person name="Vollmers J."/>
            <person name="Boedeker C."/>
            <person name="Bunk B."/>
            <person name="Rast P."/>
            <person name="Borchert D."/>
            <person name="Glockner I."/>
            <person name="Freese H.M."/>
            <person name="Klenk H.P."/>
            <person name="Overmann J."/>
            <person name="Kaster A.K."/>
            <person name="Rohde M."/>
            <person name="Wiegand S."/>
            <person name="Jogler C."/>
        </authorList>
    </citation>
    <scope>NUCLEOTIDE SEQUENCE [LARGE SCALE GENOMIC DNA]</scope>
    <source>
        <strain evidence="16 17">NH11</strain>
    </source>
</reference>
<dbReference type="Proteomes" id="UP000187735">
    <property type="component" value="Chromosome"/>
</dbReference>
<dbReference type="InterPro" id="IPR008988">
    <property type="entry name" value="Transcriptional_repressor_C"/>
</dbReference>
<evidence type="ECO:0000256" key="11">
    <source>
        <dbReference type="ARBA" id="ARBA00023163"/>
    </source>
</evidence>
<dbReference type="PANTHER" id="PTHR33238:SF11">
    <property type="entry name" value="TRANSCRIPTIONAL REGULATOR MNTR"/>
    <property type="match status" value="1"/>
</dbReference>
<dbReference type="GO" id="GO:0046914">
    <property type="term" value="F:transition metal ion binding"/>
    <property type="evidence" value="ECO:0007669"/>
    <property type="project" value="InterPro"/>
</dbReference>
<evidence type="ECO:0000256" key="9">
    <source>
        <dbReference type="ARBA" id="ARBA00023125"/>
    </source>
</evidence>
<evidence type="ECO:0000256" key="2">
    <source>
        <dbReference type="ARBA" id="ARBA00007871"/>
    </source>
</evidence>
<evidence type="ECO:0000256" key="1">
    <source>
        <dbReference type="ARBA" id="ARBA00004496"/>
    </source>
</evidence>
<sequence>MPSLTVENYLKAALQLELKSGQSRVSPGALSARLKVSPGTVTSMLKTLSESGLANYVPYEGVELTSSGRKLAMRMLRRHRLIELFLHSTLNLTWDQVHEEAEELEHAVSEFLIDRIDDFLEHPETDPHGSPIPAADGQMRGDFSGTVPLDQCKVGSDVRFVRVVNQQPDFLRYLSESGFELGAVGRIVENSEDAGVVRSDIDGVQFTVGLNAAQTIRVEPVASSL</sequence>
<name>A0A1P8WD11_9PLAN</name>
<dbReference type="PROSITE" id="PS50944">
    <property type="entry name" value="HTH_DTXR"/>
    <property type="match status" value="1"/>
</dbReference>
<dbReference type="InterPro" id="IPR036388">
    <property type="entry name" value="WH-like_DNA-bd_sf"/>
</dbReference>
<evidence type="ECO:0000256" key="5">
    <source>
        <dbReference type="ARBA" id="ARBA00022490"/>
    </source>
</evidence>
<dbReference type="KEGG" id="fmr:Fuma_01566"/>
<keyword evidence="7" id="KW-0408">Iron</keyword>
<dbReference type="InterPro" id="IPR001367">
    <property type="entry name" value="Fe_dep_repressor"/>
</dbReference>
<comment type="similarity">
    <text evidence="2">Belongs to the DtxR/MntR family.</text>
</comment>
<dbReference type="Gene3D" id="2.30.30.90">
    <property type="match status" value="1"/>
</dbReference>
<organism evidence="16 17">
    <name type="scientific">Fuerstiella marisgermanici</name>
    <dbReference type="NCBI Taxonomy" id="1891926"/>
    <lineage>
        <taxon>Bacteria</taxon>
        <taxon>Pseudomonadati</taxon>
        <taxon>Planctomycetota</taxon>
        <taxon>Planctomycetia</taxon>
        <taxon>Planctomycetales</taxon>
        <taxon>Planctomycetaceae</taxon>
        <taxon>Fuerstiella</taxon>
    </lineage>
</organism>
<dbReference type="InterPro" id="IPR022687">
    <property type="entry name" value="HTH_DTXR"/>
</dbReference>
<evidence type="ECO:0000256" key="12">
    <source>
        <dbReference type="ARBA" id="ARBA00023211"/>
    </source>
</evidence>
<keyword evidence="17" id="KW-1185">Reference proteome</keyword>
<evidence type="ECO:0000256" key="13">
    <source>
        <dbReference type="ARBA" id="ARBA00025185"/>
    </source>
</evidence>
<dbReference type="SUPFAM" id="SSF50037">
    <property type="entry name" value="C-terminal domain of transcriptional repressors"/>
    <property type="match status" value="1"/>
</dbReference>
<dbReference type="InterPro" id="IPR036421">
    <property type="entry name" value="Fe_dep_repressor_sf"/>
</dbReference>
<keyword evidence="10" id="KW-0010">Activator</keyword>
<dbReference type="InterPro" id="IPR036390">
    <property type="entry name" value="WH_DNA-bd_sf"/>
</dbReference>
<dbReference type="Gene3D" id="1.10.10.10">
    <property type="entry name" value="Winged helix-like DNA-binding domain superfamily/Winged helix DNA-binding domain"/>
    <property type="match status" value="1"/>
</dbReference>
<dbReference type="EMBL" id="CP017641">
    <property type="protein sequence ID" value="APZ91965.1"/>
    <property type="molecule type" value="Genomic_DNA"/>
</dbReference>
<dbReference type="SMART" id="SM00899">
    <property type="entry name" value="FeoA"/>
    <property type="match status" value="1"/>
</dbReference>
<keyword evidence="8" id="KW-0805">Transcription regulation</keyword>